<sequence length="116" mass="13069">MSRVHSLNYFHFVSFQSGAAAAVLKQDQTTINNRIINVALSNPPKKHRQENEPKVHRQEGSRPGRARTQIQFVPRALKKTPGTDTSKPSAEPGNEVATSKDEKPKLSNDDFRKMFQ</sequence>
<accession>A0A6S7IBN2</accession>
<dbReference type="AlphaFoldDB" id="A0A6S7IBN2"/>
<proteinExistence type="predicted"/>
<dbReference type="EMBL" id="CACRXK020009072">
    <property type="protein sequence ID" value="CAB4016325.1"/>
    <property type="molecule type" value="Genomic_DNA"/>
</dbReference>
<reference evidence="3" key="1">
    <citation type="submission" date="2020-04" db="EMBL/GenBank/DDBJ databases">
        <authorList>
            <person name="Alioto T."/>
            <person name="Alioto T."/>
            <person name="Gomez Garrido J."/>
        </authorList>
    </citation>
    <scope>NUCLEOTIDE SEQUENCE</scope>
    <source>
        <strain evidence="3">A484AB</strain>
    </source>
</reference>
<dbReference type="InterPro" id="IPR008669">
    <property type="entry name" value="LSM_interact"/>
</dbReference>
<evidence type="ECO:0000256" key="1">
    <source>
        <dbReference type="SAM" id="MobiDB-lite"/>
    </source>
</evidence>
<feature type="compositionally biased region" description="Basic and acidic residues" evidence="1">
    <location>
        <begin position="49"/>
        <end position="62"/>
    </location>
</feature>
<gene>
    <name evidence="3" type="ORF">PACLA_8A018134</name>
</gene>
<feature type="compositionally biased region" description="Basic and acidic residues" evidence="1">
    <location>
        <begin position="98"/>
        <end position="116"/>
    </location>
</feature>
<feature type="region of interest" description="Disordered" evidence="1">
    <location>
        <begin position="39"/>
        <end position="116"/>
    </location>
</feature>
<organism evidence="3 4">
    <name type="scientific">Paramuricea clavata</name>
    <name type="common">Red gorgonian</name>
    <name type="synonym">Violescent sea-whip</name>
    <dbReference type="NCBI Taxonomy" id="317549"/>
    <lineage>
        <taxon>Eukaryota</taxon>
        <taxon>Metazoa</taxon>
        <taxon>Cnidaria</taxon>
        <taxon>Anthozoa</taxon>
        <taxon>Octocorallia</taxon>
        <taxon>Malacalcyonacea</taxon>
        <taxon>Plexauridae</taxon>
        <taxon>Paramuricea</taxon>
    </lineage>
</organism>
<protein>
    <submittedName>
        <fullName evidence="3">Squamous cell carcinoma antigen recognized by T-cells 3</fullName>
    </submittedName>
</protein>
<feature type="domain" description="LSM-interacting" evidence="2">
    <location>
        <begin position="102"/>
        <end position="115"/>
    </location>
</feature>
<keyword evidence="4" id="KW-1185">Reference proteome</keyword>
<evidence type="ECO:0000259" key="2">
    <source>
        <dbReference type="Pfam" id="PF05391"/>
    </source>
</evidence>
<dbReference type="Proteomes" id="UP001152795">
    <property type="component" value="Unassembled WGS sequence"/>
</dbReference>
<evidence type="ECO:0000313" key="4">
    <source>
        <dbReference type="Proteomes" id="UP001152795"/>
    </source>
</evidence>
<evidence type="ECO:0000313" key="3">
    <source>
        <dbReference type="EMBL" id="CAB4016325.1"/>
    </source>
</evidence>
<name>A0A6S7IBN2_PARCT</name>
<dbReference type="Pfam" id="PF05391">
    <property type="entry name" value="Lsm_interact"/>
    <property type="match status" value="1"/>
</dbReference>
<comment type="caution">
    <text evidence="3">The sequence shown here is derived from an EMBL/GenBank/DDBJ whole genome shotgun (WGS) entry which is preliminary data.</text>
</comment>